<organism evidence="1 2">
    <name type="scientific">Caerostris extrusa</name>
    <name type="common">Bark spider</name>
    <name type="synonym">Caerostris bankana</name>
    <dbReference type="NCBI Taxonomy" id="172846"/>
    <lineage>
        <taxon>Eukaryota</taxon>
        <taxon>Metazoa</taxon>
        <taxon>Ecdysozoa</taxon>
        <taxon>Arthropoda</taxon>
        <taxon>Chelicerata</taxon>
        <taxon>Arachnida</taxon>
        <taxon>Araneae</taxon>
        <taxon>Araneomorphae</taxon>
        <taxon>Entelegynae</taxon>
        <taxon>Araneoidea</taxon>
        <taxon>Araneidae</taxon>
        <taxon>Caerostris</taxon>
    </lineage>
</organism>
<gene>
    <name evidence="1" type="ORF">CEXT_342741</name>
</gene>
<dbReference type="AlphaFoldDB" id="A0AAV4NS55"/>
<protein>
    <submittedName>
        <fullName evidence="1">Uncharacterized protein</fullName>
    </submittedName>
</protein>
<dbReference type="EMBL" id="BPLR01021156">
    <property type="protein sequence ID" value="GIX86600.1"/>
    <property type="molecule type" value="Genomic_DNA"/>
</dbReference>
<reference evidence="1 2" key="1">
    <citation type="submission" date="2021-06" db="EMBL/GenBank/DDBJ databases">
        <title>Caerostris extrusa draft genome.</title>
        <authorList>
            <person name="Kono N."/>
            <person name="Arakawa K."/>
        </authorList>
    </citation>
    <scope>NUCLEOTIDE SEQUENCE [LARGE SCALE GENOMIC DNA]</scope>
</reference>
<name>A0AAV4NS55_CAEEX</name>
<proteinExistence type="predicted"/>
<keyword evidence="2" id="KW-1185">Reference proteome</keyword>
<feature type="non-terminal residue" evidence="1">
    <location>
        <position position="96"/>
    </location>
</feature>
<accession>A0AAV4NS55</accession>
<evidence type="ECO:0000313" key="1">
    <source>
        <dbReference type="EMBL" id="GIX86600.1"/>
    </source>
</evidence>
<dbReference type="Proteomes" id="UP001054945">
    <property type="component" value="Unassembled WGS sequence"/>
</dbReference>
<evidence type="ECO:0000313" key="2">
    <source>
        <dbReference type="Proteomes" id="UP001054945"/>
    </source>
</evidence>
<comment type="caution">
    <text evidence="1">The sequence shown here is derived from an EMBL/GenBank/DDBJ whole genome shotgun (WGS) entry which is preliminary data.</text>
</comment>
<sequence>MFHPHQGVEGKSINLIALRYGVHGDQVCWKIPVIIGTFRTRGPRFESVAGAVALERISGCIMRQVTGQCCMLQAYAPIIIEISQYFSHILIQVWIA</sequence>